<dbReference type="InterPro" id="IPR006675">
    <property type="entry name" value="HDIG_dom"/>
</dbReference>
<dbReference type="SUPFAM" id="SSF109604">
    <property type="entry name" value="HD-domain/PDEase-like"/>
    <property type="match status" value="1"/>
</dbReference>
<dbReference type="CDD" id="cd00077">
    <property type="entry name" value="HDc"/>
    <property type="match status" value="1"/>
</dbReference>
<reference evidence="5 6" key="1">
    <citation type="submission" date="2024-04" db="EMBL/GenBank/DDBJ databases">
        <title>Defined microbial consortia suppress multidrug-resistant proinflammatory Enterobacteriaceae via ecological control.</title>
        <authorList>
            <person name="Furuichi M."/>
            <person name="Kawaguchi T."/>
            <person name="Pust M."/>
            <person name="Yasuma K."/>
            <person name="Plichta D."/>
            <person name="Hasegawa N."/>
            <person name="Ohya T."/>
            <person name="Bhattarai S."/>
            <person name="Sasajima S."/>
            <person name="Aoto Y."/>
            <person name="Tuganbaev T."/>
            <person name="Yaginuma M."/>
            <person name="Ueda M."/>
            <person name="Okahashi N."/>
            <person name="Amafuji K."/>
            <person name="Kiridooshi Y."/>
            <person name="Sugita K."/>
            <person name="Strazar M."/>
            <person name="Skelly A."/>
            <person name="Suda W."/>
            <person name="Hattori M."/>
            <person name="Nakamoto N."/>
            <person name="Caballero S."/>
            <person name="Norman J."/>
            <person name="Olle B."/>
            <person name="Tanoue T."/>
            <person name="Arita M."/>
            <person name="Bucci V."/>
            <person name="Atarashi K."/>
            <person name="Xavier R."/>
            <person name="Honda K."/>
        </authorList>
    </citation>
    <scope>NUCLEOTIDE SEQUENCE [LARGE SCALE GENOMIC DNA]</scope>
    <source>
        <strain evidence="6">k04-0078-D8-1</strain>
    </source>
</reference>
<evidence type="ECO:0000313" key="5">
    <source>
        <dbReference type="EMBL" id="GAA6406376.1"/>
    </source>
</evidence>
<keyword evidence="1" id="KW-1133">Transmembrane helix</keyword>
<evidence type="ECO:0000259" key="2">
    <source>
        <dbReference type="PROSITE" id="PS50887"/>
    </source>
</evidence>
<dbReference type="RefSeq" id="WP_390403328.1">
    <property type="nucleotide sequence ID" value="NZ_BAABYW010000001.1"/>
</dbReference>
<feature type="transmembrane region" description="Helical" evidence="1">
    <location>
        <begin position="133"/>
        <end position="156"/>
    </location>
</feature>
<gene>
    <name evidence="5" type="ORF">K040078D81_04930</name>
</gene>
<feature type="transmembrane region" description="Helical" evidence="1">
    <location>
        <begin position="168"/>
        <end position="188"/>
    </location>
</feature>
<name>A0ABQ0B4K5_9FIRM</name>
<dbReference type="Pfam" id="PF13487">
    <property type="entry name" value="HD_5"/>
    <property type="match status" value="1"/>
</dbReference>
<dbReference type="InterPro" id="IPR000160">
    <property type="entry name" value="GGDEF_dom"/>
</dbReference>
<feature type="domain" description="HD" evidence="3">
    <location>
        <begin position="664"/>
        <end position="786"/>
    </location>
</feature>
<dbReference type="InterPro" id="IPR006674">
    <property type="entry name" value="HD_domain"/>
</dbReference>
<dbReference type="Gene3D" id="3.30.450.40">
    <property type="match status" value="1"/>
</dbReference>
<dbReference type="InterPro" id="IPR029787">
    <property type="entry name" value="Nucleotide_cyclase"/>
</dbReference>
<sequence length="833" mass="93524">MSSFTIVPIIALFCYLFLLISFLAAKKDAAIYAFMELLLTMVIWASGSLFMRLAYWPSEGFWFHVSLTGLLMIPLVFYRFLKRFLRVEKSYHIHFWTAAIILMLLVNYKYSIFVQPPEVLSLGNGSNAYVYHLRWQVVIPFLVEGGALFACSRMVYENSRENKFAGKSLRPVWLGIGALALGQIGIALPVFRGFPIDICSGIVMAVCVYYALYQKRLFRLDLLVSKANCFVAAFVISTLIFYSFIPNYNAALEKYFGFKETQLTMVAALSMVLAAVLIYFIIKAALDTVFEKDEITQSRCIGEFSTGVSYLTNVGEILGQLMQTIEKAVPAEAVLIFLKDEAGDYVLTQGNQKTEEISCVIPKDEKVFGLLRESGGCILSREHRNTPEYKKFMAEIRRKMPKYKIECIAGIKDGEQYLGLIFLTGKKNGEKYTAGDLNFFESISSVAFIAIQNSRLYEKAYQEARRDYLTGAANRKYFYEVLEQCCESQTYAFGSIIMIDVDDFKLYNQLYGTGAGDDALKRIAEIIQAEVGKKGMVARYSGKVFTVMLPGTTEEEAKAVADRISEQVREMNSTSGENAMKILTVSCGIALGVCPIHDFHDLIGHADTAVYYAKKAGKNRTVIYKEGNGGERPSQMGYQPGVYSDYAPTIYALTAAIDAKDHYTFSHSENVAYYARELARAYGMNEEGLKIIYEAGLLHDIGKIGIEESVLNKPGRLTPEEYEKVKSHVELSIGIIRHLPSLDYVIPAVIGHHERYDGKGYPRGIKGEEIPLMARILCVADSFDAMVTVRSYKPGIEVEDALSNLEEESGRQFDPRLVPVFVRCVRDGIIEIR</sequence>
<dbReference type="SMART" id="SM00065">
    <property type="entry name" value="GAF"/>
    <property type="match status" value="1"/>
</dbReference>
<keyword evidence="6" id="KW-1185">Reference proteome</keyword>
<accession>A0ABQ0B4K5</accession>
<feature type="transmembrane region" description="Helical" evidence="1">
    <location>
        <begin position="37"/>
        <end position="55"/>
    </location>
</feature>
<dbReference type="PROSITE" id="PS51832">
    <property type="entry name" value="HD_GYP"/>
    <property type="match status" value="1"/>
</dbReference>
<feature type="transmembrane region" description="Helical" evidence="1">
    <location>
        <begin position="224"/>
        <end position="245"/>
    </location>
</feature>
<evidence type="ECO:0000256" key="1">
    <source>
        <dbReference type="SAM" id="Phobius"/>
    </source>
</evidence>
<dbReference type="SUPFAM" id="SSF55073">
    <property type="entry name" value="Nucleotide cyclase"/>
    <property type="match status" value="1"/>
</dbReference>
<dbReference type="CDD" id="cd01949">
    <property type="entry name" value="GGDEF"/>
    <property type="match status" value="1"/>
</dbReference>
<dbReference type="InterPro" id="IPR003018">
    <property type="entry name" value="GAF"/>
</dbReference>
<dbReference type="NCBIfam" id="TIGR00277">
    <property type="entry name" value="HDIG"/>
    <property type="match status" value="1"/>
</dbReference>
<dbReference type="InterPro" id="IPR003607">
    <property type="entry name" value="HD/PDEase_dom"/>
</dbReference>
<evidence type="ECO:0008006" key="7">
    <source>
        <dbReference type="Google" id="ProtNLM"/>
    </source>
</evidence>
<proteinExistence type="predicted"/>
<dbReference type="SMART" id="SM00267">
    <property type="entry name" value="GGDEF"/>
    <property type="match status" value="1"/>
</dbReference>
<dbReference type="InterPro" id="IPR043128">
    <property type="entry name" value="Rev_trsase/Diguanyl_cyclase"/>
</dbReference>
<feature type="transmembrane region" description="Helical" evidence="1">
    <location>
        <begin position="6"/>
        <end position="25"/>
    </location>
</feature>
<dbReference type="Proteomes" id="UP001600943">
    <property type="component" value="Unassembled WGS sequence"/>
</dbReference>
<dbReference type="PROSITE" id="PS51831">
    <property type="entry name" value="HD"/>
    <property type="match status" value="1"/>
</dbReference>
<dbReference type="PANTHER" id="PTHR43155:SF2">
    <property type="entry name" value="CYCLIC DI-GMP PHOSPHODIESTERASE PA4108"/>
    <property type="match status" value="1"/>
</dbReference>
<protein>
    <recommendedName>
        <fullName evidence="7">Diguanylate cyclase</fullName>
    </recommendedName>
</protein>
<organism evidence="5 6">
    <name type="scientific">Blautia hominis</name>
    <dbReference type="NCBI Taxonomy" id="2025493"/>
    <lineage>
        <taxon>Bacteria</taxon>
        <taxon>Bacillati</taxon>
        <taxon>Bacillota</taxon>
        <taxon>Clostridia</taxon>
        <taxon>Lachnospirales</taxon>
        <taxon>Lachnospiraceae</taxon>
        <taxon>Blautia</taxon>
    </lineage>
</organism>
<feature type="domain" description="GGDEF" evidence="2">
    <location>
        <begin position="492"/>
        <end position="626"/>
    </location>
</feature>
<dbReference type="EMBL" id="BAABYW010000001">
    <property type="protein sequence ID" value="GAA6406376.1"/>
    <property type="molecule type" value="Genomic_DNA"/>
</dbReference>
<dbReference type="SMART" id="SM00471">
    <property type="entry name" value="HDc"/>
    <property type="match status" value="1"/>
</dbReference>
<dbReference type="InterPro" id="IPR037522">
    <property type="entry name" value="HD_GYP_dom"/>
</dbReference>
<dbReference type="PANTHER" id="PTHR43155">
    <property type="entry name" value="CYCLIC DI-GMP PHOSPHODIESTERASE PA4108-RELATED"/>
    <property type="match status" value="1"/>
</dbReference>
<dbReference type="Gene3D" id="3.30.70.270">
    <property type="match status" value="1"/>
</dbReference>
<keyword evidence="1" id="KW-0812">Transmembrane</keyword>
<evidence type="ECO:0000259" key="3">
    <source>
        <dbReference type="PROSITE" id="PS51831"/>
    </source>
</evidence>
<dbReference type="Pfam" id="PF00990">
    <property type="entry name" value="GGDEF"/>
    <property type="match status" value="1"/>
</dbReference>
<feature type="transmembrane region" description="Helical" evidence="1">
    <location>
        <begin position="265"/>
        <end position="282"/>
    </location>
</feature>
<dbReference type="PROSITE" id="PS50887">
    <property type="entry name" value="GGDEF"/>
    <property type="match status" value="1"/>
</dbReference>
<evidence type="ECO:0000259" key="4">
    <source>
        <dbReference type="PROSITE" id="PS51832"/>
    </source>
</evidence>
<dbReference type="SUPFAM" id="SSF55781">
    <property type="entry name" value="GAF domain-like"/>
    <property type="match status" value="1"/>
</dbReference>
<keyword evidence="1" id="KW-0472">Membrane</keyword>
<feature type="domain" description="HD-GYP" evidence="4">
    <location>
        <begin position="642"/>
        <end position="833"/>
    </location>
</feature>
<evidence type="ECO:0000313" key="6">
    <source>
        <dbReference type="Proteomes" id="UP001600943"/>
    </source>
</evidence>
<dbReference type="NCBIfam" id="TIGR00254">
    <property type="entry name" value="GGDEF"/>
    <property type="match status" value="1"/>
</dbReference>
<dbReference type="InterPro" id="IPR029016">
    <property type="entry name" value="GAF-like_dom_sf"/>
</dbReference>
<comment type="caution">
    <text evidence="5">The sequence shown here is derived from an EMBL/GenBank/DDBJ whole genome shotgun (WGS) entry which is preliminary data.</text>
</comment>
<dbReference type="Gene3D" id="1.10.3210.10">
    <property type="entry name" value="Hypothetical protein af1432"/>
    <property type="match status" value="1"/>
</dbReference>
<feature type="transmembrane region" description="Helical" evidence="1">
    <location>
        <begin position="61"/>
        <end position="81"/>
    </location>
</feature>
<feature type="transmembrane region" description="Helical" evidence="1">
    <location>
        <begin position="93"/>
        <end position="113"/>
    </location>
</feature>